<dbReference type="GO" id="GO:0007165">
    <property type="term" value="P:signal transduction"/>
    <property type="evidence" value="ECO:0007669"/>
    <property type="project" value="TreeGrafter"/>
</dbReference>
<dbReference type="Proteomes" id="UP001378592">
    <property type="component" value="Unassembled WGS sequence"/>
</dbReference>
<comment type="subcellular location">
    <subcellularLocation>
        <location evidence="1">Cytoplasm</location>
    </subcellularLocation>
</comment>
<keyword evidence="4" id="KW-0677">Repeat</keyword>
<dbReference type="PROSITE" id="PS50088">
    <property type="entry name" value="ANK_REPEAT"/>
    <property type="match status" value="3"/>
</dbReference>
<evidence type="ECO:0000256" key="5">
    <source>
        <dbReference type="ARBA" id="ARBA00023043"/>
    </source>
</evidence>
<evidence type="ECO:0000256" key="8">
    <source>
        <dbReference type="PROSITE-ProRule" id="PRU00023"/>
    </source>
</evidence>
<protein>
    <recommendedName>
        <fullName evidence="7">Osteoclast-stimulating factor 1</fullName>
    </recommendedName>
</protein>
<dbReference type="Pfam" id="PF00018">
    <property type="entry name" value="SH3_1"/>
    <property type="match status" value="1"/>
</dbReference>
<dbReference type="EMBL" id="JAZDUA010000025">
    <property type="protein sequence ID" value="KAK7872416.1"/>
    <property type="molecule type" value="Genomic_DNA"/>
</dbReference>
<organism evidence="12 13">
    <name type="scientific">Gryllus longicercus</name>
    <dbReference type="NCBI Taxonomy" id="2509291"/>
    <lineage>
        <taxon>Eukaryota</taxon>
        <taxon>Metazoa</taxon>
        <taxon>Ecdysozoa</taxon>
        <taxon>Arthropoda</taxon>
        <taxon>Hexapoda</taxon>
        <taxon>Insecta</taxon>
        <taxon>Pterygota</taxon>
        <taxon>Neoptera</taxon>
        <taxon>Polyneoptera</taxon>
        <taxon>Orthoptera</taxon>
        <taxon>Ensifera</taxon>
        <taxon>Gryllidea</taxon>
        <taxon>Grylloidea</taxon>
        <taxon>Gryllidae</taxon>
        <taxon>Gryllinae</taxon>
        <taxon>Gryllus</taxon>
    </lineage>
</organism>
<dbReference type="SMART" id="SM00326">
    <property type="entry name" value="SH3"/>
    <property type="match status" value="1"/>
</dbReference>
<evidence type="ECO:0000313" key="12">
    <source>
        <dbReference type="EMBL" id="KAK7872416.1"/>
    </source>
</evidence>
<evidence type="ECO:0000256" key="6">
    <source>
        <dbReference type="ARBA" id="ARBA00037432"/>
    </source>
</evidence>
<dbReference type="PRINTS" id="PR01415">
    <property type="entry name" value="ANKYRIN"/>
</dbReference>
<dbReference type="InterPro" id="IPR002110">
    <property type="entry name" value="Ankyrin_rpt"/>
</dbReference>
<comment type="function">
    <text evidence="6">Induces bone resorption, acting probably through a signaling cascade which results in the secretion of factor(s) enhancing osteoclast formation and activity.</text>
</comment>
<dbReference type="Pfam" id="PF12796">
    <property type="entry name" value="Ank_2"/>
    <property type="match status" value="1"/>
</dbReference>
<evidence type="ECO:0000256" key="10">
    <source>
        <dbReference type="SAM" id="MobiDB-lite"/>
    </source>
</evidence>
<sequence>MKSATAGSGVPPGPPKLAPKPGSVKVMRALYKYVAQYPDELSFQEGDILYVIDQVSDPNWWKARCGNQTGLIPSNYVGDQVEEVQTPLHEAARRGNLNFMQECLSQGVSGTGLDHAGNTPLYWACHAGHVDCVKELLMLPNPAVNAQNKIGDTPLHSAASKGHLAVVELLLENGADSSIRNKDGDTAENLSMNSAITNCIQQKRANFMQQRPSSYSLEDYEDDSD</sequence>
<dbReference type="GO" id="GO:0016192">
    <property type="term" value="P:vesicle-mediated transport"/>
    <property type="evidence" value="ECO:0007669"/>
    <property type="project" value="UniProtKB-ARBA"/>
</dbReference>
<evidence type="ECO:0000256" key="2">
    <source>
        <dbReference type="ARBA" id="ARBA00022443"/>
    </source>
</evidence>
<feature type="repeat" description="ANK" evidence="8">
    <location>
        <begin position="150"/>
        <end position="182"/>
    </location>
</feature>
<dbReference type="SUPFAM" id="SSF50044">
    <property type="entry name" value="SH3-domain"/>
    <property type="match status" value="1"/>
</dbReference>
<reference evidence="12 13" key="1">
    <citation type="submission" date="2024-03" db="EMBL/GenBank/DDBJ databases">
        <title>The genome assembly and annotation of the cricket Gryllus longicercus Weissman &amp; Gray.</title>
        <authorList>
            <person name="Szrajer S."/>
            <person name="Gray D."/>
            <person name="Ylla G."/>
        </authorList>
    </citation>
    <scope>NUCLEOTIDE SEQUENCE [LARGE SCALE GENOMIC DNA]</scope>
    <source>
        <strain evidence="12">DAG 2021-001</strain>
        <tissue evidence="12">Whole body minus gut</tissue>
    </source>
</reference>
<feature type="repeat" description="ANK" evidence="8">
    <location>
        <begin position="116"/>
        <end position="149"/>
    </location>
</feature>
<dbReference type="InterPro" id="IPR036028">
    <property type="entry name" value="SH3-like_dom_sf"/>
</dbReference>
<evidence type="ECO:0000256" key="3">
    <source>
        <dbReference type="ARBA" id="ARBA00022490"/>
    </source>
</evidence>
<accession>A0AAN9ZDT5</accession>
<keyword evidence="5 8" id="KW-0040">ANK repeat</keyword>
<keyword evidence="13" id="KW-1185">Reference proteome</keyword>
<dbReference type="Gene3D" id="1.25.40.20">
    <property type="entry name" value="Ankyrin repeat-containing domain"/>
    <property type="match status" value="1"/>
</dbReference>
<dbReference type="Gene3D" id="2.30.30.40">
    <property type="entry name" value="SH3 Domains"/>
    <property type="match status" value="1"/>
</dbReference>
<feature type="domain" description="SH3" evidence="11">
    <location>
        <begin position="22"/>
        <end position="82"/>
    </location>
</feature>
<evidence type="ECO:0000256" key="1">
    <source>
        <dbReference type="ARBA" id="ARBA00004496"/>
    </source>
</evidence>
<feature type="repeat" description="ANK" evidence="8">
    <location>
        <begin position="83"/>
        <end position="115"/>
    </location>
</feature>
<comment type="caution">
    <text evidence="12">The sequence shown here is derived from an EMBL/GenBank/DDBJ whole genome shotgun (WGS) entry which is preliminary data.</text>
</comment>
<keyword evidence="2 9" id="KW-0728">SH3 domain</keyword>
<dbReference type="Pfam" id="PF00023">
    <property type="entry name" value="Ank"/>
    <property type="match status" value="1"/>
</dbReference>
<dbReference type="FunFam" id="2.30.30.40:FF:000072">
    <property type="entry name" value="Unconventional Myosin IB"/>
    <property type="match status" value="1"/>
</dbReference>
<dbReference type="GO" id="GO:0005737">
    <property type="term" value="C:cytoplasm"/>
    <property type="evidence" value="ECO:0007669"/>
    <property type="project" value="UniProtKB-SubCell"/>
</dbReference>
<dbReference type="PANTHER" id="PTHR24155">
    <property type="entry name" value="OSTEOCLAST-STIMULATING FACTOR 1"/>
    <property type="match status" value="1"/>
</dbReference>
<dbReference type="PRINTS" id="PR00452">
    <property type="entry name" value="SH3DOMAIN"/>
</dbReference>
<dbReference type="PANTHER" id="PTHR24155:SF10">
    <property type="entry name" value="OSTEOCLAST-STIMULATING FACTOR 1"/>
    <property type="match status" value="1"/>
</dbReference>
<dbReference type="InterPro" id="IPR036770">
    <property type="entry name" value="Ankyrin_rpt-contain_sf"/>
</dbReference>
<proteinExistence type="predicted"/>
<dbReference type="PROSITE" id="PS50297">
    <property type="entry name" value="ANK_REP_REGION"/>
    <property type="match status" value="2"/>
</dbReference>
<gene>
    <name evidence="12" type="ORF">R5R35_007022</name>
</gene>
<keyword evidence="3" id="KW-0963">Cytoplasm</keyword>
<name>A0AAN9ZDT5_9ORTH</name>
<dbReference type="SMART" id="SM00248">
    <property type="entry name" value="ANK"/>
    <property type="match status" value="3"/>
</dbReference>
<dbReference type="AlphaFoldDB" id="A0AAN9ZDT5"/>
<feature type="region of interest" description="Disordered" evidence="10">
    <location>
        <begin position="1"/>
        <end position="21"/>
    </location>
</feature>
<dbReference type="SUPFAM" id="SSF48403">
    <property type="entry name" value="Ankyrin repeat"/>
    <property type="match status" value="1"/>
</dbReference>
<evidence type="ECO:0000256" key="7">
    <source>
        <dbReference type="ARBA" id="ARBA00040640"/>
    </source>
</evidence>
<evidence type="ECO:0000259" key="11">
    <source>
        <dbReference type="PROSITE" id="PS50002"/>
    </source>
</evidence>
<evidence type="ECO:0000313" key="13">
    <source>
        <dbReference type="Proteomes" id="UP001378592"/>
    </source>
</evidence>
<evidence type="ECO:0000256" key="4">
    <source>
        <dbReference type="ARBA" id="ARBA00022737"/>
    </source>
</evidence>
<evidence type="ECO:0000256" key="9">
    <source>
        <dbReference type="PROSITE-ProRule" id="PRU00192"/>
    </source>
</evidence>
<dbReference type="PROSITE" id="PS50002">
    <property type="entry name" value="SH3"/>
    <property type="match status" value="1"/>
</dbReference>
<dbReference type="CDD" id="cd11772">
    <property type="entry name" value="SH3_OSTF1"/>
    <property type="match status" value="1"/>
</dbReference>
<dbReference type="InterPro" id="IPR001452">
    <property type="entry name" value="SH3_domain"/>
</dbReference>